<protein>
    <recommendedName>
        <fullName evidence="2">Transglutaminase-like domain-containing protein</fullName>
    </recommendedName>
</protein>
<gene>
    <name evidence="1" type="ORF">LCGC14_1600630</name>
</gene>
<accession>A0A0F9IB86</accession>
<reference evidence="1" key="1">
    <citation type="journal article" date="2015" name="Nature">
        <title>Complex archaea that bridge the gap between prokaryotes and eukaryotes.</title>
        <authorList>
            <person name="Spang A."/>
            <person name="Saw J.H."/>
            <person name="Jorgensen S.L."/>
            <person name="Zaremba-Niedzwiedzka K."/>
            <person name="Martijn J."/>
            <person name="Lind A.E."/>
            <person name="van Eijk R."/>
            <person name="Schleper C."/>
            <person name="Guy L."/>
            <person name="Ettema T.J."/>
        </authorList>
    </citation>
    <scope>NUCLEOTIDE SEQUENCE</scope>
</reference>
<dbReference type="AlphaFoldDB" id="A0A0F9IB86"/>
<organism evidence="1">
    <name type="scientific">marine sediment metagenome</name>
    <dbReference type="NCBI Taxonomy" id="412755"/>
    <lineage>
        <taxon>unclassified sequences</taxon>
        <taxon>metagenomes</taxon>
        <taxon>ecological metagenomes</taxon>
    </lineage>
</organism>
<evidence type="ECO:0000313" key="1">
    <source>
        <dbReference type="EMBL" id="KKM24881.1"/>
    </source>
</evidence>
<feature type="non-terminal residue" evidence="1">
    <location>
        <position position="176"/>
    </location>
</feature>
<proteinExistence type="predicted"/>
<sequence length="176" mass="19546">MRYAISLTLALALVGAASAAEFAPRVLSPQRADAYSMKTFAEFHRWKDLTGDAKVWEIYKYLADRKSGIFPMGAGAWEGKDVMYDYGYIRDPVKMINVYTAGYCDMLGPTMEGIMKGMGIGPARTVNLPDISHVVCEVFYDGKWHYLDLDLRAVFRRPDGTLASMAEARPSPAVEG</sequence>
<comment type="caution">
    <text evidence="1">The sequence shown here is derived from an EMBL/GenBank/DDBJ whole genome shotgun (WGS) entry which is preliminary data.</text>
</comment>
<dbReference type="EMBL" id="LAZR01012831">
    <property type="protein sequence ID" value="KKM24881.1"/>
    <property type="molecule type" value="Genomic_DNA"/>
</dbReference>
<evidence type="ECO:0008006" key="2">
    <source>
        <dbReference type="Google" id="ProtNLM"/>
    </source>
</evidence>
<name>A0A0F9IB86_9ZZZZ</name>